<feature type="transmembrane region" description="Helical" evidence="5">
    <location>
        <begin position="36"/>
        <end position="54"/>
    </location>
</feature>
<dbReference type="OrthoDB" id="783093at2"/>
<keyword evidence="2 5" id="KW-0812">Transmembrane</keyword>
<keyword evidence="3 5" id="KW-1133">Transmembrane helix</keyword>
<feature type="transmembrane region" description="Helical" evidence="5">
    <location>
        <begin position="150"/>
        <end position="166"/>
    </location>
</feature>
<sequence>MHEFISTSASRTRSLALPLGILAAIGIGWLTATNGFQVPGLLMALFLTVVYIALVMTRPKLGLVSTITYCFVLFILVRESKGIPFGLGIDALLLISCVSVLLTRTRGYIWNRVNNDLCLLALIWFGITVLELANPAGASVMGWLQEMRSSALYWLLITPLVFILFRQKSDLNLFLFLVLALSVLAALNGAKQVHLGLSPGEQWFLDQGAAKTHVLFGKLRTFSFYSDAGQFGASQAHIGLVALILAFGPFKWWKKGLLLVAAGILFYGMLVSGTRGALFALVVGVAVALFLSKSIKTLILGTALVLTGLYGLKYTQIGNQHYEIRRLRSSLNPEDASLNVRFQNQKILREYLSSRPFGGGVGVIGHFGRLHNADKYLSTIPPDSYWVKVWAMYGIVGFMIWIGMVMYILGKCCGIVWGIQNKSLKTKLIALTAGSAGIIICSYGNEVINNMPSSIIVYASWALVFMSPRLDNETQPDSDE</sequence>
<feature type="transmembrane region" description="Helical" evidence="5">
    <location>
        <begin position="117"/>
        <end position="144"/>
    </location>
</feature>
<dbReference type="Pfam" id="PF04932">
    <property type="entry name" value="Wzy_C"/>
    <property type="match status" value="1"/>
</dbReference>
<evidence type="ECO:0000313" key="8">
    <source>
        <dbReference type="Proteomes" id="UP000271010"/>
    </source>
</evidence>
<evidence type="ECO:0000256" key="4">
    <source>
        <dbReference type="ARBA" id="ARBA00023136"/>
    </source>
</evidence>
<feature type="transmembrane region" description="Helical" evidence="5">
    <location>
        <begin position="231"/>
        <end position="250"/>
    </location>
</feature>
<comment type="subcellular location">
    <subcellularLocation>
        <location evidence="1">Membrane</location>
        <topology evidence="1">Multi-pass membrane protein</topology>
    </subcellularLocation>
</comment>
<dbReference type="GO" id="GO:0016874">
    <property type="term" value="F:ligase activity"/>
    <property type="evidence" value="ECO:0007669"/>
    <property type="project" value="UniProtKB-KW"/>
</dbReference>
<dbReference type="InterPro" id="IPR051533">
    <property type="entry name" value="WaaL-like"/>
</dbReference>
<feature type="domain" description="O-antigen ligase-related" evidence="6">
    <location>
        <begin position="261"/>
        <end position="402"/>
    </location>
</feature>
<feature type="transmembrane region" description="Helical" evidence="5">
    <location>
        <begin position="351"/>
        <end position="370"/>
    </location>
</feature>
<feature type="transmembrane region" description="Helical" evidence="5">
    <location>
        <begin position="390"/>
        <end position="416"/>
    </location>
</feature>
<evidence type="ECO:0000256" key="2">
    <source>
        <dbReference type="ARBA" id="ARBA00022692"/>
    </source>
</evidence>
<keyword evidence="4 5" id="KW-0472">Membrane</keyword>
<dbReference type="EMBL" id="RJJE01000001">
    <property type="protein sequence ID" value="RNI32974.1"/>
    <property type="molecule type" value="Genomic_DNA"/>
</dbReference>
<dbReference type="InterPro" id="IPR007016">
    <property type="entry name" value="O-antigen_ligase-rel_domated"/>
</dbReference>
<feature type="transmembrane region" description="Helical" evidence="5">
    <location>
        <begin position="295"/>
        <end position="312"/>
    </location>
</feature>
<feature type="transmembrane region" description="Helical" evidence="5">
    <location>
        <begin position="83"/>
        <end position="105"/>
    </location>
</feature>
<dbReference type="PANTHER" id="PTHR37422:SF13">
    <property type="entry name" value="LIPOPOLYSACCHARIDE BIOSYNTHESIS PROTEIN PA4999-RELATED"/>
    <property type="match status" value="1"/>
</dbReference>
<feature type="transmembrane region" description="Helical" evidence="5">
    <location>
        <begin position="257"/>
        <end position="289"/>
    </location>
</feature>
<proteinExistence type="predicted"/>
<evidence type="ECO:0000259" key="6">
    <source>
        <dbReference type="Pfam" id="PF04932"/>
    </source>
</evidence>
<dbReference type="RefSeq" id="WP_123131173.1">
    <property type="nucleotide sequence ID" value="NZ_RJJE01000001.1"/>
</dbReference>
<comment type="caution">
    <text evidence="7">The sequence shown here is derived from an EMBL/GenBank/DDBJ whole genome shotgun (WGS) entry which is preliminary data.</text>
</comment>
<organism evidence="7 8">
    <name type="scientific">Rufibacter immobilis</name>
    <dbReference type="NCBI Taxonomy" id="1348778"/>
    <lineage>
        <taxon>Bacteria</taxon>
        <taxon>Pseudomonadati</taxon>
        <taxon>Bacteroidota</taxon>
        <taxon>Cytophagia</taxon>
        <taxon>Cytophagales</taxon>
        <taxon>Hymenobacteraceae</taxon>
        <taxon>Rufibacter</taxon>
    </lineage>
</organism>
<keyword evidence="7" id="KW-0436">Ligase</keyword>
<gene>
    <name evidence="7" type="ORF">EFA69_00690</name>
</gene>
<name>A0A3M9N591_9BACT</name>
<dbReference type="GO" id="GO:0016020">
    <property type="term" value="C:membrane"/>
    <property type="evidence" value="ECO:0007669"/>
    <property type="project" value="UniProtKB-SubCell"/>
</dbReference>
<evidence type="ECO:0000256" key="5">
    <source>
        <dbReference type="SAM" id="Phobius"/>
    </source>
</evidence>
<reference evidence="7 8" key="1">
    <citation type="submission" date="2018-11" db="EMBL/GenBank/DDBJ databases">
        <title>Rufibacter latericius sp. nov., isolated from water in Baiyang Lake.</title>
        <authorList>
            <person name="Yang Y."/>
        </authorList>
    </citation>
    <scope>NUCLEOTIDE SEQUENCE [LARGE SCALE GENOMIC DNA]</scope>
    <source>
        <strain evidence="7 8">MCC P1</strain>
    </source>
</reference>
<accession>A0A3M9N591</accession>
<protein>
    <submittedName>
        <fullName evidence="7">O-antigen ligase domain-containing protein</fullName>
    </submittedName>
</protein>
<evidence type="ECO:0000256" key="3">
    <source>
        <dbReference type="ARBA" id="ARBA00022989"/>
    </source>
</evidence>
<dbReference type="PANTHER" id="PTHR37422">
    <property type="entry name" value="TEICHURONIC ACID BIOSYNTHESIS PROTEIN TUAE"/>
    <property type="match status" value="1"/>
</dbReference>
<dbReference type="Proteomes" id="UP000271010">
    <property type="component" value="Unassembled WGS sequence"/>
</dbReference>
<feature type="transmembrane region" description="Helical" evidence="5">
    <location>
        <begin position="61"/>
        <end position="77"/>
    </location>
</feature>
<keyword evidence="8" id="KW-1185">Reference proteome</keyword>
<dbReference type="AlphaFoldDB" id="A0A3M9N591"/>
<feature type="transmembrane region" description="Helical" evidence="5">
    <location>
        <begin position="12"/>
        <end position="30"/>
    </location>
</feature>
<feature type="transmembrane region" description="Helical" evidence="5">
    <location>
        <begin position="173"/>
        <end position="190"/>
    </location>
</feature>
<evidence type="ECO:0000313" key="7">
    <source>
        <dbReference type="EMBL" id="RNI32974.1"/>
    </source>
</evidence>
<evidence type="ECO:0000256" key="1">
    <source>
        <dbReference type="ARBA" id="ARBA00004141"/>
    </source>
</evidence>